<feature type="compositionally biased region" description="Low complexity" evidence="1">
    <location>
        <begin position="17"/>
        <end position="28"/>
    </location>
</feature>
<feature type="region of interest" description="Disordered" evidence="1">
    <location>
        <begin position="15"/>
        <end position="49"/>
    </location>
</feature>
<evidence type="ECO:0000313" key="2">
    <source>
        <dbReference type="EMBL" id="SCV72727.1"/>
    </source>
</evidence>
<organism evidence="2 3">
    <name type="scientific">Microbotryum intermedium</name>
    <dbReference type="NCBI Taxonomy" id="269621"/>
    <lineage>
        <taxon>Eukaryota</taxon>
        <taxon>Fungi</taxon>
        <taxon>Dikarya</taxon>
        <taxon>Basidiomycota</taxon>
        <taxon>Pucciniomycotina</taxon>
        <taxon>Microbotryomycetes</taxon>
        <taxon>Microbotryales</taxon>
        <taxon>Microbotryaceae</taxon>
        <taxon>Microbotryum</taxon>
    </lineage>
</organism>
<evidence type="ECO:0000313" key="3">
    <source>
        <dbReference type="Proteomes" id="UP000198372"/>
    </source>
</evidence>
<proteinExistence type="predicted"/>
<dbReference type="Proteomes" id="UP000198372">
    <property type="component" value="Unassembled WGS sequence"/>
</dbReference>
<accession>A0A238FHL1</accession>
<keyword evidence="3" id="KW-1185">Reference proteome</keyword>
<feature type="region of interest" description="Disordered" evidence="1">
    <location>
        <begin position="240"/>
        <end position="288"/>
    </location>
</feature>
<feature type="region of interest" description="Disordered" evidence="1">
    <location>
        <begin position="83"/>
        <end position="115"/>
    </location>
</feature>
<evidence type="ECO:0000256" key="1">
    <source>
        <dbReference type="SAM" id="MobiDB-lite"/>
    </source>
</evidence>
<dbReference type="STRING" id="269621.A0A238FHL1"/>
<feature type="compositionally biased region" description="Low complexity" evidence="1">
    <location>
        <begin position="83"/>
        <end position="101"/>
    </location>
</feature>
<feature type="compositionally biased region" description="Basic and acidic residues" evidence="1">
    <location>
        <begin position="178"/>
        <end position="188"/>
    </location>
</feature>
<dbReference type="OrthoDB" id="2537650at2759"/>
<protein>
    <submittedName>
        <fullName evidence="2">BQ2448_4264 protein</fullName>
    </submittedName>
</protein>
<dbReference type="AlphaFoldDB" id="A0A238FHL1"/>
<gene>
    <name evidence="2" type="ORF">BQ2448_4264</name>
</gene>
<name>A0A238FHL1_9BASI</name>
<sequence length="288" mass="31663">MTNRPVLALQTLLFDKQQQQQQQQQHAQQRPRSTSASNDARPPTLGPHAHQLDQSILESPIRFVASPRALSPVLADFHFPFHPSSTSSSSRSASRQGSPRPTSTSTRKEGSHALSSSQIFAQLDRIDQLQKQLAIRHAELEGVAPSSGSQGPLSPQPPPQPAVEPLLKSSPTAATEESSTHTENKEVNDNDSSICRADYDKLKKAQDDRRPRTDQMMAMLEELSTALKTFHALPTPMTFPQSASTHMSPVLYPKDRLGNEASRSRTVVEPSAGPSDRRKGVQRHLSYS</sequence>
<reference evidence="3" key="1">
    <citation type="submission" date="2016-09" db="EMBL/GenBank/DDBJ databases">
        <authorList>
            <person name="Jeantristanb JTB J.-T."/>
            <person name="Ricardo R."/>
        </authorList>
    </citation>
    <scope>NUCLEOTIDE SEQUENCE [LARGE SCALE GENOMIC DNA]</scope>
</reference>
<feature type="region of interest" description="Disordered" evidence="1">
    <location>
        <begin position="142"/>
        <end position="193"/>
    </location>
</feature>
<dbReference type="EMBL" id="FMSP01000009">
    <property type="protein sequence ID" value="SCV72727.1"/>
    <property type="molecule type" value="Genomic_DNA"/>
</dbReference>